<dbReference type="Proteomes" id="UP000016842">
    <property type="component" value="Unassembled WGS sequence"/>
</dbReference>
<sequence>MIRFLIKSAFWLTLAFLVMPRIFPPADKQNTPPQEKPAMTGTRREPDSIDQLLANGKTAVELGKLCIDNPSFCQNGTSLVSSAGSGLLEGSRVALEYLSDRFGTKPQPPAKAEPAASPPAVQGATGIPIPTPREEALRALDRRSTGAIRR</sequence>
<evidence type="ECO:0008006" key="4">
    <source>
        <dbReference type="Google" id="ProtNLM"/>
    </source>
</evidence>
<proteinExistence type="predicted"/>
<dbReference type="EMBL" id="ASXJ01000344">
    <property type="protein sequence ID" value="ERM00057.1"/>
    <property type="molecule type" value="Genomic_DNA"/>
</dbReference>
<feature type="region of interest" description="Disordered" evidence="1">
    <location>
        <begin position="102"/>
        <end position="150"/>
    </location>
</feature>
<reference evidence="2 3" key="1">
    <citation type="journal article" date="2014" name="FEMS Microbiol. Lett.">
        <title>Genome sequencing analysis reveals virulence-related gene content of Ochrobactrum intermedium strain 229E, a urease-positive strain isolated from the human gastric niche.</title>
        <authorList>
            <person name="Kulkarni G.J."/>
            <person name="Shetty S."/>
            <person name="Dharne M.S."/>
            <person name="Shouche Y.S."/>
        </authorList>
    </citation>
    <scope>NUCLEOTIDE SEQUENCE [LARGE SCALE GENOMIC DNA]</scope>
    <source>
        <strain evidence="2 3">229E</strain>
    </source>
</reference>
<protein>
    <recommendedName>
        <fullName evidence="4">DUF5330 domain-containing protein</fullName>
    </recommendedName>
</protein>
<comment type="caution">
    <text evidence="2">The sequence shown here is derived from an EMBL/GenBank/DDBJ whole genome shotgun (WGS) entry which is preliminary data.</text>
</comment>
<evidence type="ECO:0000313" key="2">
    <source>
        <dbReference type="EMBL" id="ERM00057.1"/>
    </source>
</evidence>
<evidence type="ECO:0000313" key="3">
    <source>
        <dbReference type="Proteomes" id="UP000016842"/>
    </source>
</evidence>
<evidence type="ECO:0000256" key="1">
    <source>
        <dbReference type="SAM" id="MobiDB-lite"/>
    </source>
</evidence>
<organism evidence="2 3">
    <name type="scientific">Brucella intermedia 229E</name>
    <dbReference type="NCBI Taxonomy" id="1337887"/>
    <lineage>
        <taxon>Bacteria</taxon>
        <taxon>Pseudomonadati</taxon>
        <taxon>Pseudomonadota</taxon>
        <taxon>Alphaproteobacteria</taxon>
        <taxon>Hyphomicrobiales</taxon>
        <taxon>Brucellaceae</taxon>
        <taxon>Brucella/Ochrobactrum group</taxon>
        <taxon>Brucella</taxon>
    </lineage>
</organism>
<dbReference type="AlphaFoldDB" id="U4VBE1"/>
<feature type="compositionally biased region" description="Basic and acidic residues" evidence="1">
    <location>
        <begin position="132"/>
        <end position="144"/>
    </location>
</feature>
<dbReference type="PATRIC" id="fig|1337887.3.peg.4886"/>
<gene>
    <name evidence="2" type="ORF">Q644_07295</name>
</gene>
<accession>U4VBE1</accession>
<feature type="region of interest" description="Disordered" evidence="1">
    <location>
        <begin position="25"/>
        <end position="46"/>
    </location>
</feature>
<name>U4VBE1_9HYPH</name>